<dbReference type="InterPro" id="IPR011205">
    <property type="entry name" value="UCP015417_vWA"/>
</dbReference>
<reference evidence="3" key="1">
    <citation type="journal article" date="2019" name="Curr. Biol.">
        <title>Genome Sequence of Striga asiatica Provides Insight into the Evolution of Plant Parasitism.</title>
        <authorList>
            <person name="Yoshida S."/>
            <person name="Kim S."/>
            <person name="Wafula E.K."/>
            <person name="Tanskanen J."/>
            <person name="Kim Y.M."/>
            <person name="Honaas L."/>
            <person name="Yang Z."/>
            <person name="Spallek T."/>
            <person name="Conn C.E."/>
            <person name="Ichihashi Y."/>
            <person name="Cheong K."/>
            <person name="Cui S."/>
            <person name="Der J.P."/>
            <person name="Gundlach H."/>
            <person name="Jiao Y."/>
            <person name="Hori C."/>
            <person name="Ishida J.K."/>
            <person name="Kasahara H."/>
            <person name="Kiba T."/>
            <person name="Kim M.S."/>
            <person name="Koo N."/>
            <person name="Laohavisit A."/>
            <person name="Lee Y.H."/>
            <person name="Lumba S."/>
            <person name="McCourt P."/>
            <person name="Mortimer J.C."/>
            <person name="Mutuku J.M."/>
            <person name="Nomura T."/>
            <person name="Sasaki-Sekimoto Y."/>
            <person name="Seto Y."/>
            <person name="Wang Y."/>
            <person name="Wakatake T."/>
            <person name="Sakakibara H."/>
            <person name="Demura T."/>
            <person name="Yamaguchi S."/>
            <person name="Yoneyama K."/>
            <person name="Manabe R.I."/>
            <person name="Nelson D.C."/>
            <person name="Schulman A.H."/>
            <person name="Timko M.P."/>
            <person name="dePamphilis C.W."/>
            <person name="Choi D."/>
            <person name="Shirasu K."/>
        </authorList>
    </citation>
    <scope>NUCLEOTIDE SEQUENCE [LARGE SCALE GENOMIC DNA]</scope>
    <source>
        <strain evidence="3">cv. UVA1</strain>
    </source>
</reference>
<evidence type="ECO:0000313" key="3">
    <source>
        <dbReference type="Proteomes" id="UP000325081"/>
    </source>
</evidence>
<organism evidence="2 3">
    <name type="scientific">Striga asiatica</name>
    <name type="common">Asiatic witchweed</name>
    <name type="synonym">Buchnera asiatica</name>
    <dbReference type="NCBI Taxonomy" id="4170"/>
    <lineage>
        <taxon>Eukaryota</taxon>
        <taxon>Viridiplantae</taxon>
        <taxon>Streptophyta</taxon>
        <taxon>Embryophyta</taxon>
        <taxon>Tracheophyta</taxon>
        <taxon>Spermatophyta</taxon>
        <taxon>Magnoliopsida</taxon>
        <taxon>eudicotyledons</taxon>
        <taxon>Gunneridae</taxon>
        <taxon>Pentapetalae</taxon>
        <taxon>asterids</taxon>
        <taxon>lamiids</taxon>
        <taxon>Lamiales</taxon>
        <taxon>Orobanchaceae</taxon>
        <taxon>Buchnereae</taxon>
        <taxon>Striga</taxon>
    </lineage>
</organism>
<accession>A0A5A7P9R2</accession>
<dbReference type="InterPro" id="IPR058580">
    <property type="entry name" value="DUF2828"/>
</dbReference>
<evidence type="ECO:0000259" key="1">
    <source>
        <dbReference type="Pfam" id="PF11443"/>
    </source>
</evidence>
<dbReference type="PANTHER" id="PTHR31373">
    <property type="entry name" value="OS06G0652100 PROTEIN"/>
    <property type="match status" value="1"/>
</dbReference>
<comment type="caution">
    <text evidence="2">The sequence shown here is derived from an EMBL/GenBank/DDBJ whole genome shotgun (WGS) entry which is preliminary data.</text>
</comment>
<dbReference type="Proteomes" id="UP000325081">
    <property type="component" value="Unassembled WGS sequence"/>
</dbReference>
<dbReference type="GO" id="GO:0016853">
    <property type="term" value="F:isomerase activity"/>
    <property type="evidence" value="ECO:0007669"/>
    <property type="project" value="UniProtKB-KW"/>
</dbReference>
<dbReference type="AlphaFoldDB" id="A0A5A7P9R2"/>
<name>A0A5A7P9R2_STRAF</name>
<dbReference type="Pfam" id="PF11443">
    <property type="entry name" value="DUF2828"/>
    <property type="match status" value="1"/>
</dbReference>
<sequence length="109" mass="12924">MLWLHKNHPKTLARNIDSLASFRYVRDMLEILFRVLEDPDSRKQAKEAYEQWKLQDLPISMGKPDLIISSLIYSYFPFPSNFVVLSPEDFDEAVLDEKKDVLVEFHAHW</sequence>
<dbReference type="Gene3D" id="3.40.30.10">
    <property type="entry name" value="Glutaredoxin"/>
    <property type="match status" value="1"/>
</dbReference>
<protein>
    <submittedName>
        <fullName evidence="2">Protein disulfide-isomerase 1</fullName>
    </submittedName>
</protein>
<dbReference type="SUPFAM" id="SSF52833">
    <property type="entry name" value="Thioredoxin-like"/>
    <property type="match status" value="1"/>
</dbReference>
<proteinExistence type="predicted"/>
<gene>
    <name evidence="2" type="ORF">STAS_05182</name>
</gene>
<keyword evidence="3" id="KW-1185">Reference proteome</keyword>
<dbReference type="PANTHER" id="PTHR31373:SF27">
    <property type="entry name" value="TROVE DOMAIN-CONTAINING PROTEIN"/>
    <property type="match status" value="1"/>
</dbReference>
<evidence type="ECO:0000313" key="2">
    <source>
        <dbReference type="EMBL" id="GER29324.1"/>
    </source>
</evidence>
<dbReference type="OrthoDB" id="1716431at2759"/>
<feature type="domain" description="DUF2828" evidence="1">
    <location>
        <begin position="1"/>
        <end position="50"/>
    </location>
</feature>
<dbReference type="EMBL" id="BKCP01003558">
    <property type="protein sequence ID" value="GER29324.1"/>
    <property type="molecule type" value="Genomic_DNA"/>
</dbReference>
<keyword evidence="2" id="KW-0413">Isomerase</keyword>
<dbReference type="InterPro" id="IPR036249">
    <property type="entry name" value="Thioredoxin-like_sf"/>
</dbReference>